<reference evidence="1" key="3">
    <citation type="submission" date="2015-04" db="UniProtKB">
        <authorList>
            <consortium name="EnsemblPlants"/>
        </authorList>
    </citation>
    <scope>IDENTIFICATION</scope>
</reference>
<sequence>MESNRDTSTPPSRTVPLDMNFLMAIRTHPMKMMRATRPRQTPRTMAMRTLFPTSLDEVSSLTSVLLPQDTEIAMPHSFGFPMKLFGGNASNWPPIGIGPSRSLFATLKTARKFSLPSAGGIVPVRVFIFPNSGEIVPTMSLSLKLSVTATPDSW</sequence>
<dbReference type="EnsemblPlants" id="LPERR06G21320.3">
    <property type="protein sequence ID" value="LPERR06G21320.3"/>
    <property type="gene ID" value="LPERR06G21320"/>
</dbReference>
<dbReference type="HOGENOM" id="CLU_1706829_0_0_1"/>
<evidence type="ECO:0000313" key="2">
    <source>
        <dbReference type="Proteomes" id="UP000032180"/>
    </source>
</evidence>
<organism evidence="1 2">
    <name type="scientific">Leersia perrieri</name>
    <dbReference type="NCBI Taxonomy" id="77586"/>
    <lineage>
        <taxon>Eukaryota</taxon>
        <taxon>Viridiplantae</taxon>
        <taxon>Streptophyta</taxon>
        <taxon>Embryophyta</taxon>
        <taxon>Tracheophyta</taxon>
        <taxon>Spermatophyta</taxon>
        <taxon>Magnoliopsida</taxon>
        <taxon>Liliopsida</taxon>
        <taxon>Poales</taxon>
        <taxon>Poaceae</taxon>
        <taxon>BOP clade</taxon>
        <taxon>Oryzoideae</taxon>
        <taxon>Oryzeae</taxon>
        <taxon>Oryzinae</taxon>
        <taxon>Leersia</taxon>
    </lineage>
</organism>
<reference evidence="1 2" key="1">
    <citation type="submission" date="2012-08" db="EMBL/GenBank/DDBJ databases">
        <title>Oryza genome evolution.</title>
        <authorList>
            <person name="Wing R.A."/>
        </authorList>
    </citation>
    <scope>NUCLEOTIDE SEQUENCE</scope>
</reference>
<protein>
    <submittedName>
        <fullName evidence="1">Uncharacterized protein</fullName>
    </submittedName>
</protein>
<dbReference type="Proteomes" id="UP000032180">
    <property type="component" value="Chromosome 6"/>
</dbReference>
<reference evidence="2" key="2">
    <citation type="submission" date="2013-12" db="EMBL/GenBank/DDBJ databases">
        <authorList>
            <person name="Yu Y."/>
            <person name="Lee S."/>
            <person name="de Baynast K."/>
            <person name="Wissotski M."/>
            <person name="Liu L."/>
            <person name="Talag J."/>
            <person name="Goicoechea J."/>
            <person name="Angelova A."/>
            <person name="Jetty R."/>
            <person name="Kudrna D."/>
            <person name="Golser W."/>
            <person name="Rivera L."/>
            <person name="Zhang J."/>
            <person name="Wing R."/>
        </authorList>
    </citation>
    <scope>NUCLEOTIDE SEQUENCE</scope>
</reference>
<name>A0A0D9WTI7_9ORYZ</name>
<dbReference type="Gramene" id="LPERR06G21320.3">
    <property type="protein sequence ID" value="LPERR06G21320.3"/>
    <property type="gene ID" value="LPERR06G21320"/>
</dbReference>
<keyword evidence="2" id="KW-1185">Reference proteome</keyword>
<dbReference type="AlphaFoldDB" id="A0A0D9WTI7"/>
<proteinExistence type="predicted"/>
<accession>A0A0D9WTI7</accession>
<evidence type="ECO:0000313" key="1">
    <source>
        <dbReference type="EnsemblPlants" id="LPERR06G21320.3"/>
    </source>
</evidence>